<name>A0ABW2TW25_9PSEU</name>
<feature type="compositionally biased region" description="Polar residues" evidence="1">
    <location>
        <begin position="76"/>
        <end position="89"/>
    </location>
</feature>
<evidence type="ECO:0000256" key="1">
    <source>
        <dbReference type="SAM" id="MobiDB-lite"/>
    </source>
</evidence>
<proteinExistence type="predicted"/>
<keyword evidence="3" id="KW-1185">Reference proteome</keyword>
<feature type="compositionally biased region" description="Low complexity" evidence="1">
    <location>
        <begin position="9"/>
        <end position="27"/>
    </location>
</feature>
<protein>
    <submittedName>
        <fullName evidence="2">Uncharacterized protein</fullName>
    </submittedName>
</protein>
<evidence type="ECO:0000313" key="2">
    <source>
        <dbReference type="EMBL" id="MFC7617008.1"/>
    </source>
</evidence>
<reference evidence="3" key="1">
    <citation type="journal article" date="2019" name="Int. J. Syst. Evol. Microbiol.">
        <title>The Global Catalogue of Microorganisms (GCM) 10K type strain sequencing project: providing services to taxonomists for standard genome sequencing and annotation.</title>
        <authorList>
            <consortium name="The Broad Institute Genomics Platform"/>
            <consortium name="The Broad Institute Genome Sequencing Center for Infectious Disease"/>
            <person name="Wu L."/>
            <person name="Ma J."/>
        </authorList>
    </citation>
    <scope>NUCLEOTIDE SEQUENCE [LARGE SCALE GENOMIC DNA]</scope>
    <source>
        <strain evidence="3">JCM 17695</strain>
    </source>
</reference>
<feature type="region of interest" description="Disordered" evidence="1">
    <location>
        <begin position="1"/>
        <end position="89"/>
    </location>
</feature>
<feature type="compositionally biased region" description="Low complexity" evidence="1">
    <location>
        <begin position="61"/>
        <end position="70"/>
    </location>
</feature>
<evidence type="ECO:0000313" key="3">
    <source>
        <dbReference type="Proteomes" id="UP001596512"/>
    </source>
</evidence>
<accession>A0ABW2TW25</accession>
<comment type="caution">
    <text evidence="2">The sequence shown here is derived from an EMBL/GenBank/DDBJ whole genome shotgun (WGS) entry which is preliminary data.</text>
</comment>
<sequence>MARWVASWPTPVRRSSTRATTSSPRAVLSPPQPPVSAGTLSAPPVSRRYHSSADFQRGRSTRTSSTRVTRAVCATRSRSTGRSPTLWSA</sequence>
<organism evidence="2 3">
    <name type="scientific">Actinokineospora soli</name>
    <dbReference type="NCBI Taxonomy" id="1048753"/>
    <lineage>
        <taxon>Bacteria</taxon>
        <taxon>Bacillati</taxon>
        <taxon>Actinomycetota</taxon>
        <taxon>Actinomycetes</taxon>
        <taxon>Pseudonocardiales</taxon>
        <taxon>Pseudonocardiaceae</taxon>
        <taxon>Actinokineospora</taxon>
    </lineage>
</organism>
<dbReference type="Proteomes" id="UP001596512">
    <property type="component" value="Unassembled WGS sequence"/>
</dbReference>
<dbReference type="EMBL" id="JBHTEY010000004">
    <property type="protein sequence ID" value="MFC7617008.1"/>
    <property type="molecule type" value="Genomic_DNA"/>
</dbReference>
<gene>
    <name evidence="2" type="ORF">ACFQV2_29815</name>
</gene>